<name>A0ABD7NC03_9ENTR</name>
<protein>
    <submittedName>
        <fullName evidence="1">Pectate lyase superfamily protein</fullName>
    </submittedName>
</protein>
<comment type="caution">
    <text evidence="1">The sequence shown here is derived from an EMBL/GenBank/DDBJ whole genome shotgun (WGS) entry which is preliminary data.</text>
</comment>
<dbReference type="EMBL" id="UFBM01000049">
    <property type="protein sequence ID" value="SSG05970.1"/>
    <property type="molecule type" value="Genomic_DNA"/>
</dbReference>
<proteinExistence type="predicted"/>
<evidence type="ECO:0000313" key="1">
    <source>
        <dbReference type="EMBL" id="SSG05970.1"/>
    </source>
</evidence>
<dbReference type="GO" id="GO:0016829">
    <property type="term" value="F:lyase activity"/>
    <property type="evidence" value="ECO:0007669"/>
    <property type="project" value="UniProtKB-KW"/>
</dbReference>
<dbReference type="InterPro" id="IPR011050">
    <property type="entry name" value="Pectin_lyase_fold/virulence"/>
</dbReference>
<dbReference type="AlphaFoldDB" id="A0ABD7NC03"/>
<dbReference type="Proteomes" id="UP000252079">
    <property type="component" value="Unassembled WGS sequence"/>
</dbReference>
<dbReference type="RefSeq" id="WP_142675717.1">
    <property type="nucleotide sequence ID" value="NZ_UFBM01000049.1"/>
</dbReference>
<organism evidence="1 2">
    <name type="scientific">Klebsiella quasipneumoniae</name>
    <dbReference type="NCBI Taxonomy" id="1463165"/>
    <lineage>
        <taxon>Bacteria</taxon>
        <taxon>Pseudomonadati</taxon>
        <taxon>Pseudomonadota</taxon>
        <taxon>Gammaproteobacteria</taxon>
        <taxon>Enterobacterales</taxon>
        <taxon>Enterobacteriaceae</taxon>
        <taxon>Klebsiella/Raoultella group</taxon>
        <taxon>Klebsiella</taxon>
        <taxon>Klebsiella pneumoniae complex</taxon>
    </lineage>
</organism>
<reference evidence="1 2" key="1">
    <citation type="submission" date="2018-07" db="EMBL/GenBank/DDBJ databases">
        <authorList>
            <consortium name="Pathogen Informatics"/>
        </authorList>
    </citation>
    <scope>NUCLEOTIDE SEQUENCE [LARGE SCALE GENOMIC DNA]</scope>
    <source>
        <strain evidence="1 2">4300STDY6636950</strain>
    </source>
</reference>
<evidence type="ECO:0000313" key="2">
    <source>
        <dbReference type="Proteomes" id="UP000252079"/>
    </source>
</evidence>
<dbReference type="SUPFAM" id="SSF51126">
    <property type="entry name" value="Pectin lyase-like"/>
    <property type="match status" value="2"/>
</dbReference>
<gene>
    <name evidence="1" type="ORF">SAMEA23995918_04722</name>
</gene>
<dbReference type="Gene3D" id="2.160.20.10">
    <property type="entry name" value="Single-stranded right-handed beta-helix, Pectin lyase-like"/>
    <property type="match status" value="1"/>
</dbReference>
<keyword evidence="1" id="KW-0456">Lyase</keyword>
<dbReference type="InterPro" id="IPR012334">
    <property type="entry name" value="Pectin_lyas_fold"/>
</dbReference>
<accession>A0ABD7NC03</accession>
<sequence length="714" mass="77892">MSENNYGALMMKSALSASSDIDSLMLPGIYPVPPNNLTSPDPQGGLLTIHTGDVKRRTFLSDSIILAISTYSSASTSWGAWHFPVTMPNLGSHDLPGASIVALKYGTVSDAIKWVTPEMFGAVGDGVADDTEALQAALDVCVDFEFTTDVDTTDRRASTVNYSLMLVGKYRYTRTLYIKPYTKMVGISQSYLGDATNKFTALIPDFDMTDGYALETVNYDANGDLLIKVDKLGASASDDRLVTRCPGLVLHNFAFVAGASTRLKGFINLRIALGASVIRVQGRAPTKVATGISITCSWNGAFRDCVFRAGVIGLVGRDNVTTWKVDNCYFQTTQGDNPFSWFTDFPEFYGYLGMQVKTAGVATSWCSMHFTDCTIENAQHGYRIHRCQGGSEFGTYFENIEEFCYAMMESVGSLTPAYFYHNTGVVNTCKMVFWSGSARNSGSIDMTNTNYWSYTVDPYNLPGASKIKVKTAGDLRTNQKLRYPNKVILDCYSQFSGYCDIYVSASGNDDYNGYSSTYPVRTLQEALLRCQPNYKNRIYITTGGVVTTTKYYSDGYQPNRRFFKNFDIQVIGDETSKPALLIGEDAGWLSGIGIRGGRISFSHLSITIALSSSVSSAATAFAALVYAYGDCEVSLDNCTITGSNPAYKPFLVSPAQKPGIAKISLSDCVLLNMDIVQGTGSGLYLAYILNHVNCTFTAVTEGNTTGKIYSRLIA</sequence>